<dbReference type="AlphaFoldDB" id="A0A370H7G1"/>
<dbReference type="Pfam" id="PF00903">
    <property type="entry name" value="Glyoxalase"/>
    <property type="match status" value="1"/>
</dbReference>
<reference evidence="3 4" key="1">
    <citation type="submission" date="2018-07" db="EMBL/GenBank/DDBJ databases">
        <title>Genomic Encyclopedia of Type Strains, Phase IV (KMG-IV): sequencing the most valuable type-strain genomes for metagenomic binning, comparative biology and taxonomic classification.</title>
        <authorList>
            <person name="Goeker M."/>
        </authorList>
    </citation>
    <scope>NUCLEOTIDE SEQUENCE [LARGE SCALE GENOMIC DNA]</scope>
    <source>
        <strain evidence="3 4">DSM 44952</strain>
    </source>
</reference>
<comment type="caution">
    <text evidence="3">The sequence shown here is derived from an EMBL/GenBank/DDBJ whole genome shotgun (WGS) entry which is preliminary data.</text>
</comment>
<proteinExistence type="predicted"/>
<dbReference type="GO" id="GO:0046872">
    <property type="term" value="F:metal ion binding"/>
    <property type="evidence" value="ECO:0007669"/>
    <property type="project" value="UniProtKB-KW"/>
</dbReference>
<keyword evidence="3" id="KW-0223">Dioxygenase</keyword>
<dbReference type="InterPro" id="IPR029068">
    <property type="entry name" value="Glyas_Bleomycin-R_OHBP_Dase"/>
</dbReference>
<evidence type="ECO:0000313" key="4">
    <source>
        <dbReference type="Proteomes" id="UP000255355"/>
    </source>
</evidence>
<dbReference type="InterPro" id="IPR018146">
    <property type="entry name" value="Glyoxalase_1_CS"/>
</dbReference>
<dbReference type="Proteomes" id="UP000255355">
    <property type="component" value="Unassembled WGS sequence"/>
</dbReference>
<protein>
    <submittedName>
        <fullName evidence="3">Catechol 2,3-dioxygenase-like lactoylglutathione lyase family enzyme</fullName>
    </submittedName>
</protein>
<dbReference type="GO" id="GO:0004462">
    <property type="term" value="F:lactoylglutathione lyase activity"/>
    <property type="evidence" value="ECO:0007669"/>
    <property type="project" value="InterPro"/>
</dbReference>
<dbReference type="Gene3D" id="3.10.180.10">
    <property type="entry name" value="2,3-Dihydroxybiphenyl 1,2-Dioxygenase, domain 1"/>
    <property type="match status" value="1"/>
</dbReference>
<evidence type="ECO:0000313" key="3">
    <source>
        <dbReference type="EMBL" id="RDI52625.1"/>
    </source>
</evidence>
<dbReference type="SUPFAM" id="SSF54593">
    <property type="entry name" value="Glyoxalase/Bleomycin resistance protein/Dihydroxybiphenyl dioxygenase"/>
    <property type="match status" value="1"/>
</dbReference>
<dbReference type="OrthoDB" id="317332at2"/>
<dbReference type="InterPro" id="IPR037523">
    <property type="entry name" value="VOC_core"/>
</dbReference>
<keyword evidence="3" id="KW-0560">Oxidoreductase</keyword>
<dbReference type="PANTHER" id="PTHR21366">
    <property type="entry name" value="GLYOXALASE FAMILY PROTEIN"/>
    <property type="match status" value="1"/>
</dbReference>
<dbReference type="EMBL" id="QQAZ01000003">
    <property type="protein sequence ID" value="RDI52625.1"/>
    <property type="molecule type" value="Genomic_DNA"/>
</dbReference>
<dbReference type="PANTHER" id="PTHR21366:SF14">
    <property type="entry name" value="GLYOXALASE DOMAIN-CONTAINING PROTEIN 5"/>
    <property type="match status" value="1"/>
</dbReference>
<dbReference type="STRING" id="1210089.GCA_001613165_08110"/>
<keyword evidence="1" id="KW-0479">Metal-binding</keyword>
<dbReference type="PROSITE" id="PS00934">
    <property type="entry name" value="GLYOXALASE_I_1"/>
    <property type="match status" value="1"/>
</dbReference>
<sequence>MTLVATTGIHHVRLTVTDIDRSRAFYRDVLGFEIAAESPGRPEDPQVRSDPAQLYGGVVFQTNGMLFGLRPVAASTDRFDSERVGLDHLSFTVASVGELTAMATRLDEAGIEHGEVAELEAFGIAILSFSDPDGIHLELTAPLG</sequence>
<evidence type="ECO:0000256" key="1">
    <source>
        <dbReference type="ARBA" id="ARBA00022723"/>
    </source>
</evidence>
<dbReference type="GO" id="GO:0051213">
    <property type="term" value="F:dioxygenase activity"/>
    <property type="evidence" value="ECO:0007669"/>
    <property type="project" value="UniProtKB-KW"/>
</dbReference>
<keyword evidence="3" id="KW-0456">Lyase</keyword>
<dbReference type="PROSITE" id="PS51819">
    <property type="entry name" value="VOC"/>
    <property type="match status" value="1"/>
</dbReference>
<gene>
    <name evidence="3" type="ORF">DFR68_1039</name>
</gene>
<dbReference type="InterPro" id="IPR050383">
    <property type="entry name" value="GlyoxalaseI/FosfomycinResist"/>
</dbReference>
<organism evidence="3 4">
    <name type="scientific">Nocardia mexicana</name>
    <dbReference type="NCBI Taxonomy" id="279262"/>
    <lineage>
        <taxon>Bacteria</taxon>
        <taxon>Bacillati</taxon>
        <taxon>Actinomycetota</taxon>
        <taxon>Actinomycetes</taxon>
        <taxon>Mycobacteriales</taxon>
        <taxon>Nocardiaceae</taxon>
        <taxon>Nocardia</taxon>
    </lineage>
</organism>
<dbReference type="InterPro" id="IPR004360">
    <property type="entry name" value="Glyas_Fos-R_dOase_dom"/>
</dbReference>
<dbReference type="RefSeq" id="WP_068032936.1">
    <property type="nucleotide sequence ID" value="NZ_QQAZ01000003.1"/>
</dbReference>
<evidence type="ECO:0000259" key="2">
    <source>
        <dbReference type="PROSITE" id="PS51819"/>
    </source>
</evidence>
<keyword evidence="4" id="KW-1185">Reference proteome</keyword>
<name>A0A370H7G1_9NOCA</name>
<accession>A0A370H7G1</accession>
<feature type="domain" description="VOC" evidence="2">
    <location>
        <begin position="8"/>
        <end position="142"/>
    </location>
</feature>